<evidence type="ECO:0000313" key="2">
    <source>
        <dbReference type="EMBL" id="OWP01831.1"/>
    </source>
</evidence>
<gene>
    <name evidence="2" type="ORF">B2J93_525</name>
</gene>
<keyword evidence="3" id="KW-1185">Reference proteome</keyword>
<dbReference type="AlphaFoldDB" id="A0A218Z187"/>
<accession>A0A218Z187</accession>
<comment type="caution">
    <text evidence="2">The sequence shown here is derived from an EMBL/GenBank/DDBJ whole genome shotgun (WGS) entry which is preliminary data.</text>
</comment>
<feature type="region of interest" description="Disordered" evidence="1">
    <location>
        <begin position="90"/>
        <end position="110"/>
    </location>
</feature>
<protein>
    <submittedName>
        <fullName evidence="2">cGMP phosphodiesterase A</fullName>
    </submittedName>
</protein>
<evidence type="ECO:0000313" key="3">
    <source>
        <dbReference type="Proteomes" id="UP000242519"/>
    </source>
</evidence>
<dbReference type="InParanoid" id="A0A218Z187"/>
<dbReference type="EMBL" id="MZNU01000258">
    <property type="protein sequence ID" value="OWP01831.1"/>
    <property type="molecule type" value="Genomic_DNA"/>
</dbReference>
<name>A0A218Z187_9HELO</name>
<sequence>MRGHLTGPLLTIARRTIVPLIPNCPEAMGQVEWRLHHSAEEWMSDVAAVERNIHSRLVAFSCPSPSGEVDARSQEEPAWELALLTYNTMHSRDDVPSQRPKPISGSKGLK</sequence>
<dbReference type="Proteomes" id="UP000242519">
    <property type="component" value="Unassembled WGS sequence"/>
</dbReference>
<proteinExistence type="predicted"/>
<evidence type="ECO:0000256" key="1">
    <source>
        <dbReference type="SAM" id="MobiDB-lite"/>
    </source>
</evidence>
<reference evidence="2 3" key="1">
    <citation type="submission" date="2017-04" db="EMBL/GenBank/DDBJ databases">
        <title>Draft genome sequence of Marssonina coronaria NL1: causal agent of apple blotch.</title>
        <authorList>
            <person name="Cheng Q."/>
        </authorList>
    </citation>
    <scope>NUCLEOTIDE SEQUENCE [LARGE SCALE GENOMIC DNA]</scope>
    <source>
        <strain evidence="2 3">NL1</strain>
    </source>
</reference>
<organism evidence="2 3">
    <name type="scientific">Diplocarpon coronariae</name>
    <dbReference type="NCBI Taxonomy" id="2795749"/>
    <lineage>
        <taxon>Eukaryota</taxon>
        <taxon>Fungi</taxon>
        <taxon>Dikarya</taxon>
        <taxon>Ascomycota</taxon>
        <taxon>Pezizomycotina</taxon>
        <taxon>Leotiomycetes</taxon>
        <taxon>Helotiales</taxon>
        <taxon>Drepanopezizaceae</taxon>
        <taxon>Diplocarpon</taxon>
    </lineage>
</organism>